<dbReference type="InterPro" id="IPR010982">
    <property type="entry name" value="Lambda_DNA-bd_dom_sf"/>
</dbReference>
<keyword evidence="2" id="KW-1185">Reference proteome</keyword>
<sequence length="127" mass="14498">MSKIKAGYLTEPPVTVEAFRNRPCSLPITDQNHVPPTPEEVRSLRQILGFTQSRVGALVGRSYNDKGCKAVRRWESNIESKEYRPINYSAWQLMLLAAEVIFLDEIIEASEQYRLGCHIKGEMNDDN</sequence>
<dbReference type="RefSeq" id="WP_012548870.1">
    <property type="nucleotide sequence ID" value="NC_011311.1"/>
</dbReference>
<dbReference type="EMBL" id="FM178381">
    <property type="protein sequence ID" value="CAQ81891.1"/>
    <property type="molecule type" value="Genomic_DNA"/>
</dbReference>
<dbReference type="KEGG" id="vsa:VSAL_p840_32"/>
<protein>
    <submittedName>
        <fullName evidence="1">Uncharacterized protein</fullName>
    </submittedName>
</protein>
<name>B6ET03_ALISL</name>
<dbReference type="Proteomes" id="UP000001730">
    <property type="component" value="Plasmid pVSAL840"/>
</dbReference>
<organism evidence="1 2">
    <name type="scientific">Aliivibrio salmonicida (strain LFI1238)</name>
    <name type="common">Vibrio salmonicida (strain LFI1238)</name>
    <dbReference type="NCBI Taxonomy" id="316275"/>
    <lineage>
        <taxon>Bacteria</taxon>
        <taxon>Pseudomonadati</taxon>
        <taxon>Pseudomonadota</taxon>
        <taxon>Gammaproteobacteria</taxon>
        <taxon>Vibrionales</taxon>
        <taxon>Vibrionaceae</taxon>
        <taxon>Aliivibrio</taxon>
    </lineage>
</organism>
<accession>B6ET03</accession>
<gene>
    <name evidence="1" type="ordered locus">VSAL_p840_32</name>
</gene>
<dbReference type="GO" id="GO:0003677">
    <property type="term" value="F:DNA binding"/>
    <property type="evidence" value="ECO:0007669"/>
    <property type="project" value="InterPro"/>
</dbReference>
<proteinExistence type="predicted"/>
<dbReference type="HOGENOM" id="CLU_2044710_0_0_6"/>
<keyword evidence="1" id="KW-0614">Plasmid</keyword>
<evidence type="ECO:0000313" key="2">
    <source>
        <dbReference type="Proteomes" id="UP000001730"/>
    </source>
</evidence>
<dbReference type="AlphaFoldDB" id="B6ET03"/>
<evidence type="ECO:0000313" key="1">
    <source>
        <dbReference type="EMBL" id="CAQ81891.1"/>
    </source>
</evidence>
<geneLocation type="plasmid" evidence="1 2">
    <name>pVSAL840</name>
</geneLocation>
<dbReference type="Gene3D" id="1.10.260.40">
    <property type="entry name" value="lambda repressor-like DNA-binding domains"/>
    <property type="match status" value="1"/>
</dbReference>
<reference evidence="1 2" key="1">
    <citation type="journal article" date="2008" name="BMC Genomics">
        <title>The genome sequence of the fish pathogen Aliivibrio salmonicida strain LFI1238 shows extensive evidence of gene decay.</title>
        <authorList>
            <person name="Hjerde E."/>
            <person name="Lorentzen M.S."/>
            <person name="Holden M.T."/>
            <person name="Seeger K."/>
            <person name="Paulsen S."/>
            <person name="Bason N."/>
            <person name="Churcher C."/>
            <person name="Harris D."/>
            <person name="Norbertczak H."/>
            <person name="Quail M.A."/>
            <person name="Sanders S."/>
            <person name="Thurston S."/>
            <person name="Parkhill J."/>
            <person name="Willassen N.P."/>
            <person name="Thomson N.R."/>
        </authorList>
    </citation>
    <scope>NUCLEOTIDE SEQUENCE [LARGE SCALE GENOMIC DNA]</scope>
    <source>
        <strain evidence="1 2">LFI1238</strain>
    </source>
</reference>